<gene>
    <name evidence="2" type="ORF">PU560_04660</name>
</gene>
<sequence>MAHKVRTRTTPAERQAQAAALHASITEQVTALRDTEQWERFLTLARSFHSYSLNNVLLIAAQRPTATAVAGFKQWQAKGRQVRTGEKALKIFGYATKKITEEDPATGQELERTTTYYPVLSVFDIAQPDPIDGTED</sequence>
<comment type="caution">
    <text evidence="2">The sequence shown here is derived from an EMBL/GenBank/DDBJ whole genome shotgun (WGS) entry which is preliminary data.</text>
</comment>
<reference evidence="2" key="1">
    <citation type="submission" date="2023-02" db="EMBL/GenBank/DDBJ databases">
        <title>Georgenia sp.10Sc9-8, isolated from a soil sample collected from the Taklamakan desert.</title>
        <authorList>
            <person name="Liu S."/>
        </authorList>
    </citation>
    <scope>NUCLEOTIDE SEQUENCE</scope>
    <source>
        <strain evidence="2">10Sc9-8</strain>
    </source>
</reference>
<protein>
    <submittedName>
        <fullName evidence="2">ArdC family protein</fullName>
    </submittedName>
</protein>
<organism evidence="2 3">
    <name type="scientific">Georgenia halotolerans</name>
    <dbReference type="NCBI Taxonomy" id="3028317"/>
    <lineage>
        <taxon>Bacteria</taxon>
        <taxon>Bacillati</taxon>
        <taxon>Actinomycetota</taxon>
        <taxon>Actinomycetes</taxon>
        <taxon>Micrococcales</taxon>
        <taxon>Bogoriellaceae</taxon>
        <taxon>Georgenia</taxon>
    </lineage>
</organism>
<evidence type="ECO:0000313" key="3">
    <source>
        <dbReference type="Proteomes" id="UP001165561"/>
    </source>
</evidence>
<evidence type="ECO:0000259" key="1">
    <source>
        <dbReference type="Pfam" id="PF08401"/>
    </source>
</evidence>
<dbReference type="Pfam" id="PF08401">
    <property type="entry name" value="ArdcN"/>
    <property type="match status" value="1"/>
</dbReference>
<feature type="non-terminal residue" evidence="2">
    <location>
        <position position="136"/>
    </location>
</feature>
<accession>A0ABT5TUL5</accession>
<evidence type="ECO:0000313" key="2">
    <source>
        <dbReference type="EMBL" id="MDD9205758.1"/>
    </source>
</evidence>
<proteinExistence type="predicted"/>
<dbReference type="Proteomes" id="UP001165561">
    <property type="component" value="Unassembled WGS sequence"/>
</dbReference>
<name>A0ABT5TUL5_9MICO</name>
<feature type="domain" description="N-terminal" evidence="1">
    <location>
        <begin position="22"/>
        <end position="123"/>
    </location>
</feature>
<keyword evidence="3" id="KW-1185">Reference proteome</keyword>
<dbReference type="EMBL" id="JARACI010000644">
    <property type="protein sequence ID" value="MDD9205758.1"/>
    <property type="molecule type" value="Genomic_DNA"/>
</dbReference>
<dbReference type="InterPro" id="IPR013610">
    <property type="entry name" value="ArdC_N"/>
</dbReference>